<accession>A0ABX3B0D0</accession>
<keyword evidence="3" id="KW-1185">Reference proteome</keyword>
<keyword evidence="1" id="KW-1133">Transmembrane helix</keyword>
<proteinExistence type="predicted"/>
<dbReference type="PIRSF" id="PIRSF004525">
    <property type="entry name" value="Pilin_peptidase-dep_B_prd"/>
    <property type="match status" value="1"/>
</dbReference>
<keyword evidence="1" id="KW-0472">Membrane</keyword>
<organism evidence="2 3">
    <name type="scientific">Aliivibrio logei 5S-186</name>
    <dbReference type="NCBI Taxonomy" id="626086"/>
    <lineage>
        <taxon>Bacteria</taxon>
        <taxon>Pseudomonadati</taxon>
        <taxon>Pseudomonadota</taxon>
        <taxon>Gammaproteobacteria</taxon>
        <taxon>Vibrionales</taxon>
        <taxon>Vibrionaceae</taxon>
        <taxon>Aliivibrio</taxon>
    </lineage>
</organism>
<name>A0ABX3B0D0_ALILO</name>
<dbReference type="Proteomes" id="UP000095059">
    <property type="component" value="Unassembled WGS sequence"/>
</dbReference>
<evidence type="ECO:0000313" key="3">
    <source>
        <dbReference type="Proteomes" id="UP000095059"/>
    </source>
</evidence>
<protein>
    <submittedName>
        <fullName evidence="2">N-terminal cleavage protein</fullName>
    </submittedName>
</protein>
<sequence length="200" mass="22054">MVIKSANNKQYGASLVELLIASSIGLVALMLVGNIYIKGQKIYAERSQKLLLVQELNDALRFIKEESLRAGYRGASSDFAILSGATDIIHVSGAQLSFIYQLDSGGDSTWRFASFKYESNTLKICSDKSMSVIPDINFAPERCFSLVDDNIIKVTDFTLNHVALGSSVSSAYLSITTNAELKNTPHKYSSVITIKQRNWK</sequence>
<evidence type="ECO:0000313" key="2">
    <source>
        <dbReference type="EMBL" id="OEF19811.1"/>
    </source>
</evidence>
<dbReference type="InterPro" id="IPR016419">
    <property type="entry name" value="Prepilin_Pept-dep_B_prd"/>
</dbReference>
<evidence type="ECO:0000256" key="1">
    <source>
        <dbReference type="SAM" id="Phobius"/>
    </source>
</evidence>
<gene>
    <name evidence="2" type="ORF">A1Q5_04080</name>
</gene>
<reference evidence="2 3" key="1">
    <citation type="journal article" date="2012" name="Science">
        <title>Ecological populations of bacteria act as socially cohesive units of antibiotic production and resistance.</title>
        <authorList>
            <person name="Cordero O.X."/>
            <person name="Wildschutte H."/>
            <person name="Kirkup B."/>
            <person name="Proehl S."/>
            <person name="Ngo L."/>
            <person name="Hussain F."/>
            <person name="Le Roux F."/>
            <person name="Mincer T."/>
            <person name="Polz M.F."/>
        </authorList>
    </citation>
    <scope>NUCLEOTIDE SEQUENCE [LARGE SCALE GENOMIC DNA]</scope>
    <source>
        <strain evidence="2 3">5S-186</strain>
    </source>
</reference>
<keyword evidence="1" id="KW-0812">Transmembrane</keyword>
<comment type="caution">
    <text evidence="2">The sequence shown here is derived from an EMBL/GenBank/DDBJ whole genome shotgun (WGS) entry which is preliminary data.</text>
</comment>
<dbReference type="RefSeq" id="WP_017022693.1">
    <property type="nucleotide sequence ID" value="NZ_AJYJ02000033.1"/>
</dbReference>
<dbReference type="EMBL" id="AJYJ02000033">
    <property type="protein sequence ID" value="OEF19811.1"/>
    <property type="molecule type" value="Genomic_DNA"/>
</dbReference>
<feature type="transmembrane region" description="Helical" evidence="1">
    <location>
        <begin position="18"/>
        <end position="37"/>
    </location>
</feature>